<feature type="compositionally biased region" description="Acidic residues" evidence="1">
    <location>
        <begin position="91"/>
        <end position="100"/>
    </location>
</feature>
<dbReference type="Proteomes" id="UP001219525">
    <property type="component" value="Unassembled WGS sequence"/>
</dbReference>
<evidence type="ECO:0000256" key="1">
    <source>
        <dbReference type="SAM" id="MobiDB-lite"/>
    </source>
</evidence>
<comment type="caution">
    <text evidence="2">The sequence shown here is derived from an EMBL/GenBank/DDBJ whole genome shotgun (WGS) entry which is preliminary data.</text>
</comment>
<sequence>MASRKTRKKRVKTRNTTPQPQPAEPALQASDSGDLGLSDTELAQKSPQTTETLVDDASMLPANPNDSDIDDLGENFSRLASSDIEHSSSDSGDDGDDSSQDIELVKPRDSSSIKIKIPPRPATAVPKILAVEYKPPIDVPHTPFIVSHFLCHLWLPPAEPALQASDSGDLGLSDTELAQKSPQTTETLVDDASMLPANPNDSDIDDLGENFSRLASSDIEHSSSDSGDDGDDSSQDIELVKPRDSSSIKIKIPPRPATPTPTKPLEIQFSPAKKATKRSKGATTQSTAKKQRVDKPHQVHDSDSDSDSDLPLTISLSDVIKERGSKKPAVPSSEPVVKRKVGRPRKEKVNEPVELSAHVYVAYAWAVLRHVGRGTTRRTETEQKMSPLQGPFSITTFLPINHDALVESIAETMHIMPAAVDIASLRWSVVKGNKPGAGYPLYDDKGLEVMRESLPMVSQGSPAMHFQITLKRPEGVSAVEALGEAEVTTEEPVTKLDTLLGGKKTIDERLGVIRPRIEEAFKFGGPFHCGDPLHFDACTKHPHNDLHFAMDAERITLVASQALRSNSENYRAMLPLGSRAFKPEQARNFKTANRSPAAASPGPSPMVPGMEMMFNPLMMAAMQAQMQMQQQMWMQNFMPSFGAMGPSFNPSGPFGAAGQSFAAMGQSFGTSGGVGPSFGATGSSFGAAGPSFGAAGPSFVPSATQQHRFAHQSSPMTPLRPPSFPENPLSTPSAAGRSGISGDERSSSPDNTSENRGFEHNLFSI</sequence>
<feature type="region of interest" description="Disordered" evidence="1">
    <location>
        <begin position="180"/>
        <end position="343"/>
    </location>
</feature>
<gene>
    <name evidence="2" type="ORF">GGX14DRAFT_565729</name>
</gene>
<proteinExistence type="predicted"/>
<evidence type="ECO:0000313" key="2">
    <source>
        <dbReference type="EMBL" id="KAJ7210514.1"/>
    </source>
</evidence>
<feature type="compositionally biased region" description="Basic residues" evidence="1">
    <location>
        <begin position="1"/>
        <end position="13"/>
    </location>
</feature>
<dbReference type="AlphaFoldDB" id="A0AAD6VEL0"/>
<feature type="region of interest" description="Disordered" evidence="1">
    <location>
        <begin position="696"/>
        <end position="765"/>
    </location>
</feature>
<feature type="compositionally biased region" description="Acidic residues" evidence="1">
    <location>
        <begin position="226"/>
        <end position="235"/>
    </location>
</feature>
<feature type="compositionally biased region" description="Basic and acidic residues" evidence="1">
    <location>
        <begin position="291"/>
        <end position="303"/>
    </location>
</feature>
<feature type="compositionally biased region" description="Pro residues" evidence="1">
    <location>
        <begin position="253"/>
        <end position="262"/>
    </location>
</feature>
<keyword evidence="3" id="KW-1185">Reference proteome</keyword>
<feature type="compositionally biased region" description="Low complexity" evidence="1">
    <location>
        <begin position="309"/>
        <end position="318"/>
    </location>
</feature>
<feature type="compositionally biased region" description="Polar residues" evidence="1">
    <location>
        <begin position="701"/>
        <end position="716"/>
    </location>
</feature>
<feature type="compositionally biased region" description="Polar residues" evidence="1">
    <location>
        <begin position="41"/>
        <end position="52"/>
    </location>
</feature>
<name>A0AAD6VEL0_9AGAR</name>
<reference evidence="2" key="1">
    <citation type="submission" date="2023-03" db="EMBL/GenBank/DDBJ databases">
        <title>Massive genome expansion in bonnet fungi (Mycena s.s.) driven by repeated elements and novel gene families across ecological guilds.</title>
        <authorList>
            <consortium name="Lawrence Berkeley National Laboratory"/>
            <person name="Harder C.B."/>
            <person name="Miyauchi S."/>
            <person name="Viragh M."/>
            <person name="Kuo A."/>
            <person name="Thoen E."/>
            <person name="Andreopoulos B."/>
            <person name="Lu D."/>
            <person name="Skrede I."/>
            <person name="Drula E."/>
            <person name="Henrissat B."/>
            <person name="Morin E."/>
            <person name="Kohler A."/>
            <person name="Barry K."/>
            <person name="LaButti K."/>
            <person name="Morin E."/>
            <person name="Salamov A."/>
            <person name="Lipzen A."/>
            <person name="Mereny Z."/>
            <person name="Hegedus B."/>
            <person name="Baldrian P."/>
            <person name="Stursova M."/>
            <person name="Weitz H."/>
            <person name="Taylor A."/>
            <person name="Grigoriev I.V."/>
            <person name="Nagy L.G."/>
            <person name="Martin F."/>
            <person name="Kauserud H."/>
        </authorList>
    </citation>
    <scope>NUCLEOTIDE SEQUENCE</scope>
    <source>
        <strain evidence="2">9144</strain>
    </source>
</reference>
<dbReference type="EMBL" id="JARJCW010000028">
    <property type="protein sequence ID" value="KAJ7210514.1"/>
    <property type="molecule type" value="Genomic_DNA"/>
</dbReference>
<evidence type="ECO:0000313" key="3">
    <source>
        <dbReference type="Proteomes" id="UP001219525"/>
    </source>
</evidence>
<accession>A0AAD6VEL0</accession>
<feature type="compositionally biased region" description="Low complexity" evidence="1">
    <location>
        <begin position="14"/>
        <end position="29"/>
    </location>
</feature>
<protein>
    <submittedName>
        <fullName evidence="2">Uncharacterized protein</fullName>
    </submittedName>
</protein>
<organism evidence="2 3">
    <name type="scientific">Mycena pura</name>
    <dbReference type="NCBI Taxonomy" id="153505"/>
    <lineage>
        <taxon>Eukaryota</taxon>
        <taxon>Fungi</taxon>
        <taxon>Dikarya</taxon>
        <taxon>Basidiomycota</taxon>
        <taxon>Agaricomycotina</taxon>
        <taxon>Agaricomycetes</taxon>
        <taxon>Agaricomycetidae</taxon>
        <taxon>Agaricales</taxon>
        <taxon>Marasmiineae</taxon>
        <taxon>Mycenaceae</taxon>
        <taxon>Mycena</taxon>
    </lineage>
</organism>
<feature type="region of interest" description="Disordered" evidence="1">
    <location>
        <begin position="1"/>
        <end position="118"/>
    </location>
</feature>